<evidence type="ECO:0000256" key="1">
    <source>
        <dbReference type="SAM" id="Phobius"/>
    </source>
</evidence>
<evidence type="ECO:0000313" key="6">
    <source>
        <dbReference type="Proteomes" id="UP001152797"/>
    </source>
</evidence>
<dbReference type="Pfam" id="PF00248">
    <property type="entry name" value="Aldo_ket_red"/>
    <property type="match status" value="1"/>
</dbReference>
<protein>
    <submittedName>
        <fullName evidence="5">NADPH-dependent conjugated polyketone reductase C2 (CPR-C2) (2-dehydropantolactone reductase ) (Ketopantoyl-lactone reductase)</fullName>
    </submittedName>
</protein>
<dbReference type="InterPro" id="IPR036812">
    <property type="entry name" value="NAD(P)_OxRdtase_dom_sf"/>
</dbReference>
<organism evidence="3">
    <name type="scientific">Cladocopium goreaui</name>
    <dbReference type="NCBI Taxonomy" id="2562237"/>
    <lineage>
        <taxon>Eukaryota</taxon>
        <taxon>Sar</taxon>
        <taxon>Alveolata</taxon>
        <taxon>Dinophyceae</taxon>
        <taxon>Suessiales</taxon>
        <taxon>Symbiodiniaceae</taxon>
        <taxon>Cladocopium</taxon>
    </lineage>
</organism>
<dbReference type="SUPFAM" id="SSF51430">
    <property type="entry name" value="NAD(P)-linked oxidoreductase"/>
    <property type="match status" value="1"/>
</dbReference>
<feature type="domain" description="NADP-dependent oxidoreductase" evidence="2">
    <location>
        <begin position="63"/>
        <end position="310"/>
    </location>
</feature>
<gene>
    <name evidence="3" type="ORF">C1SCF055_LOCUS27855</name>
</gene>
<keyword evidence="1" id="KW-1133">Transmembrane helix</keyword>
<dbReference type="GO" id="GO:0016491">
    <property type="term" value="F:oxidoreductase activity"/>
    <property type="evidence" value="ECO:0007669"/>
    <property type="project" value="InterPro"/>
</dbReference>
<dbReference type="EMBL" id="CAMXCT030003002">
    <property type="protein sequence ID" value="CAL4789164.1"/>
    <property type="molecule type" value="Genomic_DNA"/>
</dbReference>
<name>A0A9P1D052_9DINO</name>
<sequence length="391" mass="42997">MGSFGGHVRPPSHVGTGPWLAAAAGASAMGVACRSHGVTADGHGQLVEGADLSQLPFLYGTAWKEQQTTELVVQAIRAGFRGIDTACQPKHYQEDLVGKALQRLSVEDNLPREKLWLQTKFTALRGQDPRRIPYDPKAPLATQVEQSIQRSLQNLGTSYLDSLVMHSPMPTLEENLEVWGVFERALQAGQVRQLGISNCYDPRAFQMIYEAVRIKPKVLQNRFYADSGYDRELRAFCLEKGIKYQTFWTLTANPHVLVLPPIRKAAERLKASPAQVLFAWLIRSGHQPLTGTRSLEHMKQDLEAAQMVLTGGSSYSSLSSRGFFGSGGLAAHQDALPPEVKALHIKGFSNFIVFSGSNLLFCIFAVTLASARFAFLGRSRSPYDEVLGEAP</sequence>
<reference evidence="3" key="1">
    <citation type="submission" date="2022-10" db="EMBL/GenBank/DDBJ databases">
        <authorList>
            <person name="Chen Y."/>
            <person name="Dougan E. K."/>
            <person name="Chan C."/>
            <person name="Rhodes N."/>
            <person name="Thang M."/>
        </authorList>
    </citation>
    <scope>NUCLEOTIDE SEQUENCE</scope>
</reference>
<dbReference type="PANTHER" id="PTHR43827:SF8">
    <property type="entry name" value="ALDO_KETO REDUCTASE FAMILY PROTEIN"/>
    <property type="match status" value="1"/>
</dbReference>
<dbReference type="Gene3D" id="3.20.20.100">
    <property type="entry name" value="NADP-dependent oxidoreductase domain"/>
    <property type="match status" value="1"/>
</dbReference>
<dbReference type="AlphaFoldDB" id="A0A9P1D052"/>
<evidence type="ECO:0000313" key="4">
    <source>
        <dbReference type="EMBL" id="CAL1155227.1"/>
    </source>
</evidence>
<proteinExistence type="predicted"/>
<keyword evidence="6" id="KW-1185">Reference proteome</keyword>
<keyword evidence="1" id="KW-0812">Transmembrane</keyword>
<evidence type="ECO:0000259" key="2">
    <source>
        <dbReference type="Pfam" id="PF00248"/>
    </source>
</evidence>
<accession>A0A9P1D052</accession>
<dbReference type="InterPro" id="IPR020471">
    <property type="entry name" value="AKR"/>
</dbReference>
<feature type="transmembrane region" description="Helical" evidence="1">
    <location>
        <begin position="351"/>
        <end position="375"/>
    </location>
</feature>
<dbReference type="Proteomes" id="UP001152797">
    <property type="component" value="Unassembled WGS sequence"/>
</dbReference>
<evidence type="ECO:0000313" key="5">
    <source>
        <dbReference type="EMBL" id="CAL4789164.1"/>
    </source>
</evidence>
<dbReference type="PANTHER" id="PTHR43827">
    <property type="entry name" value="2,5-DIKETO-D-GLUCONIC ACID REDUCTASE"/>
    <property type="match status" value="1"/>
</dbReference>
<dbReference type="CDD" id="cd19071">
    <property type="entry name" value="AKR_AKR1-5-like"/>
    <property type="match status" value="1"/>
</dbReference>
<dbReference type="EMBL" id="CAMXCT020003002">
    <property type="protein sequence ID" value="CAL1155227.1"/>
    <property type="molecule type" value="Genomic_DNA"/>
</dbReference>
<dbReference type="InterPro" id="IPR023210">
    <property type="entry name" value="NADP_OxRdtase_dom"/>
</dbReference>
<dbReference type="EMBL" id="CAMXCT010003002">
    <property type="protein sequence ID" value="CAI4001852.1"/>
    <property type="molecule type" value="Genomic_DNA"/>
</dbReference>
<keyword evidence="1" id="KW-0472">Membrane</keyword>
<evidence type="ECO:0000313" key="3">
    <source>
        <dbReference type="EMBL" id="CAI4001852.1"/>
    </source>
</evidence>
<dbReference type="OrthoDB" id="416253at2759"/>
<reference evidence="4" key="2">
    <citation type="submission" date="2024-04" db="EMBL/GenBank/DDBJ databases">
        <authorList>
            <person name="Chen Y."/>
            <person name="Shah S."/>
            <person name="Dougan E. K."/>
            <person name="Thang M."/>
            <person name="Chan C."/>
        </authorList>
    </citation>
    <scope>NUCLEOTIDE SEQUENCE [LARGE SCALE GENOMIC DNA]</scope>
</reference>
<comment type="caution">
    <text evidence="3">The sequence shown here is derived from an EMBL/GenBank/DDBJ whole genome shotgun (WGS) entry which is preliminary data.</text>
</comment>
<dbReference type="PRINTS" id="PR00069">
    <property type="entry name" value="ALDKETRDTASE"/>
</dbReference>